<feature type="domain" description="YdhG-like" evidence="1">
    <location>
        <begin position="21"/>
        <end position="109"/>
    </location>
</feature>
<dbReference type="SUPFAM" id="SSF159888">
    <property type="entry name" value="YdhG-like"/>
    <property type="match status" value="1"/>
</dbReference>
<evidence type="ECO:0000313" key="3">
    <source>
        <dbReference type="Proteomes" id="UP000183200"/>
    </source>
</evidence>
<dbReference type="RefSeq" id="WP_074609009.1">
    <property type="nucleotide sequence ID" value="NZ_FNGY01000005.1"/>
</dbReference>
<dbReference type="AlphaFoldDB" id="A0A1G9X6U2"/>
<evidence type="ECO:0000313" key="2">
    <source>
        <dbReference type="EMBL" id="SDM92055.1"/>
    </source>
</evidence>
<reference evidence="3" key="1">
    <citation type="submission" date="2016-10" db="EMBL/GenBank/DDBJ databases">
        <authorList>
            <person name="Varghese N."/>
            <person name="Submissions S."/>
        </authorList>
    </citation>
    <scope>NUCLEOTIDE SEQUENCE [LARGE SCALE GENOMIC DNA]</scope>
    <source>
        <strain evidence="3">DSM 19110</strain>
    </source>
</reference>
<evidence type="ECO:0000259" key="1">
    <source>
        <dbReference type="Pfam" id="PF08818"/>
    </source>
</evidence>
<dbReference type="Pfam" id="PF08818">
    <property type="entry name" value="DUF1801"/>
    <property type="match status" value="1"/>
</dbReference>
<protein>
    <submittedName>
        <fullName evidence="2">Uncharacterized conserved protein YdhG, YjbR/CyaY-like superfamily, DUF1801 family</fullName>
    </submittedName>
</protein>
<accession>A0A1G9X6U2</accession>
<dbReference type="EMBL" id="FNGY01000005">
    <property type="protein sequence ID" value="SDM92055.1"/>
    <property type="molecule type" value="Genomic_DNA"/>
</dbReference>
<organism evidence="2 3">
    <name type="scientific">Pedobacter steynii</name>
    <dbReference type="NCBI Taxonomy" id="430522"/>
    <lineage>
        <taxon>Bacteria</taxon>
        <taxon>Pseudomonadati</taxon>
        <taxon>Bacteroidota</taxon>
        <taxon>Sphingobacteriia</taxon>
        <taxon>Sphingobacteriales</taxon>
        <taxon>Sphingobacteriaceae</taxon>
        <taxon>Pedobacter</taxon>
    </lineage>
</organism>
<dbReference type="Proteomes" id="UP000183200">
    <property type="component" value="Unassembled WGS sequence"/>
</dbReference>
<keyword evidence="3" id="KW-1185">Reference proteome</keyword>
<gene>
    <name evidence="2" type="ORF">SAMN05421820_105385</name>
</gene>
<proteinExistence type="predicted"/>
<sequence length="121" mass="13774">MKSKAATVDQYFLEIPEKKIAVLAMVRTLCKEILIGYEEHMACGMPAYSRNGLVALVFAVQKNQISFYSLKQEVINANVALSQGLKPGKPVMHFDRLEEVDFELIRKLLMDIFNDKPVHFV</sequence>
<dbReference type="Gene3D" id="3.90.1150.200">
    <property type="match status" value="1"/>
</dbReference>
<name>A0A1G9X6U2_9SPHI</name>
<dbReference type="InterPro" id="IPR014922">
    <property type="entry name" value="YdhG-like"/>
</dbReference>